<organism evidence="1 2">
    <name type="scientific">Agromyces lapidis</name>
    <dbReference type="NCBI Taxonomy" id="279574"/>
    <lineage>
        <taxon>Bacteria</taxon>
        <taxon>Bacillati</taxon>
        <taxon>Actinomycetota</taxon>
        <taxon>Actinomycetes</taxon>
        <taxon>Micrococcales</taxon>
        <taxon>Microbacteriaceae</taxon>
        <taxon>Agromyces</taxon>
    </lineage>
</organism>
<reference evidence="1 2" key="1">
    <citation type="submission" date="2024-09" db="EMBL/GenBank/DDBJ databases">
        <authorList>
            <person name="Sun Q."/>
            <person name="Mori K."/>
        </authorList>
    </citation>
    <scope>NUCLEOTIDE SEQUENCE [LARGE SCALE GENOMIC DNA]</scope>
    <source>
        <strain evidence="1 2">JCM 14321</strain>
    </source>
</reference>
<sequence>MNIELLYIDDCPSWQEAGNRVNDALAAAGLDDTEITYRVLRTADHAAAVNFAGSPTILLDGKDLFPSNPRTSDLACRVYATPSGLAGMPTTEQLVEALVSRE</sequence>
<gene>
    <name evidence="1" type="ORF">ACFFQV_04095</name>
</gene>
<dbReference type="Proteomes" id="UP001589667">
    <property type="component" value="Unassembled WGS sequence"/>
</dbReference>
<name>A0ABV5SQV9_9MICO</name>
<protein>
    <submittedName>
        <fullName evidence="1">Thioredoxin family protein</fullName>
    </submittedName>
</protein>
<accession>A0ABV5SQV9</accession>
<keyword evidence="2" id="KW-1185">Reference proteome</keyword>
<dbReference type="EMBL" id="JBHMBL010000001">
    <property type="protein sequence ID" value="MFB9641469.1"/>
    <property type="molecule type" value="Genomic_DNA"/>
</dbReference>
<dbReference type="RefSeq" id="WP_157423066.1">
    <property type="nucleotide sequence ID" value="NZ_BAAANI010000006.1"/>
</dbReference>
<evidence type="ECO:0000313" key="1">
    <source>
        <dbReference type="EMBL" id="MFB9641469.1"/>
    </source>
</evidence>
<proteinExistence type="predicted"/>
<evidence type="ECO:0000313" key="2">
    <source>
        <dbReference type="Proteomes" id="UP001589667"/>
    </source>
</evidence>
<comment type="caution">
    <text evidence="1">The sequence shown here is derived from an EMBL/GenBank/DDBJ whole genome shotgun (WGS) entry which is preliminary data.</text>
</comment>